<feature type="domain" description="Xaa-Pro dipeptidyl-peptidase C-terminal" evidence="3">
    <location>
        <begin position="447"/>
        <end position="704"/>
    </location>
</feature>
<comment type="caution">
    <text evidence="4">The sequence shown here is derived from an EMBL/GenBank/DDBJ whole genome shotgun (WGS) entry which is preliminary data.</text>
</comment>
<dbReference type="GO" id="GO:0008239">
    <property type="term" value="F:dipeptidyl-peptidase activity"/>
    <property type="evidence" value="ECO:0007669"/>
    <property type="project" value="InterPro"/>
</dbReference>
<evidence type="ECO:0000313" key="5">
    <source>
        <dbReference type="Proteomes" id="UP000589626"/>
    </source>
</evidence>
<dbReference type="InterPro" id="IPR013736">
    <property type="entry name" value="Xaa-Pro_dipept_C"/>
</dbReference>
<dbReference type="InterPro" id="IPR050585">
    <property type="entry name" value="Xaa-Pro_dipeptidyl-ppase/CocE"/>
</dbReference>
<gene>
    <name evidence="4" type="ORF">FHU40_004725</name>
</gene>
<name>A0A7W4VZV6_9ACTN</name>
<keyword evidence="5" id="KW-1185">Reference proteome</keyword>
<dbReference type="RefSeq" id="WP_183594891.1">
    <property type="nucleotide sequence ID" value="NZ_JACHWR010000004.1"/>
</dbReference>
<dbReference type="PANTHER" id="PTHR43056:SF10">
    <property type="entry name" value="COCE_NOND FAMILY, PUTATIVE (AFU_ORTHOLOGUE AFUA_7G00600)-RELATED"/>
    <property type="match status" value="1"/>
</dbReference>
<feature type="signal peptide" evidence="2">
    <location>
        <begin position="1"/>
        <end position="22"/>
    </location>
</feature>
<dbReference type="InterPro" id="IPR008979">
    <property type="entry name" value="Galactose-bd-like_sf"/>
</dbReference>
<dbReference type="NCBIfam" id="TIGR00976">
    <property type="entry name" value="CocE_NonD"/>
    <property type="match status" value="2"/>
</dbReference>
<accession>A0A7W4VZV6</accession>
<keyword evidence="1" id="KW-0378">Hydrolase</keyword>
<dbReference type="Pfam" id="PF02129">
    <property type="entry name" value="Peptidase_S15"/>
    <property type="match status" value="1"/>
</dbReference>
<dbReference type="EMBL" id="JACHWR010000004">
    <property type="protein sequence ID" value="MBB3044872.1"/>
    <property type="molecule type" value="Genomic_DNA"/>
</dbReference>
<keyword evidence="2" id="KW-0732">Signal</keyword>
<dbReference type="InterPro" id="IPR029058">
    <property type="entry name" value="AB_hydrolase_fold"/>
</dbReference>
<feature type="chain" id="PRO_5038340543" description="Xaa-Pro dipeptidyl-peptidase C-terminal domain-containing protein" evidence="2">
    <location>
        <begin position="23"/>
        <end position="733"/>
    </location>
</feature>
<protein>
    <recommendedName>
        <fullName evidence="3">Xaa-Pro dipeptidyl-peptidase C-terminal domain-containing protein</fullName>
    </recommendedName>
</protein>
<dbReference type="SMART" id="SM00939">
    <property type="entry name" value="PepX_C"/>
    <property type="match status" value="1"/>
</dbReference>
<organism evidence="4 5">
    <name type="scientific">Nocardioides soli</name>
    <dbReference type="NCBI Taxonomy" id="1036020"/>
    <lineage>
        <taxon>Bacteria</taxon>
        <taxon>Bacillati</taxon>
        <taxon>Actinomycetota</taxon>
        <taxon>Actinomycetes</taxon>
        <taxon>Propionibacteriales</taxon>
        <taxon>Nocardioidaceae</taxon>
        <taxon>Nocardioides</taxon>
    </lineage>
</organism>
<proteinExistence type="predicted"/>
<sequence length="733" mass="78087">MTSPRRAAAAVAALALTAGVLAAGAPSVAGVAAAVDPGFLVRPSVNQLYVLGATPGQGLELVRGAGVVASGTVDAAGSLAWRELDPGSYTVRVIGDPAMASAPATVTDADDPAPAASFYAGQTLSEGFGYLTTRDGTTLSANVVLPGGAGPFPTVVEYSGYDPSRPGSSVMAQLFTALGYAYVGVNIRGTGCSGGSFRPFEPVQSVDGYDAIEAIAAQPWVKYHRVGMVGVSYPGIEQLYVAQTQPPSLAAITPLSVIDDTYRSTLYPGGILNTGFAVPWAKERSTQAAPYGQGWERGRVDGGDTTCQANQALRLQNPDVLDMIEDNPYYAPRIGDPMNPSLFAHRIDVPVFLAGAWQDEQTGGHFPQLIDDLTSSPRVYATMTNGSHTESLSLGIFGRYADFLDLYVARRVPTSAKALVAPILAQSLTGVPGLSLPRQTDYSGMSYGQALRKYESAKPIRILFEEGAAAGKPAGAPLPRFEHSFRSWPIPGASVKRWYLAPNGRLRSSAPSVRARETTPRSYRADPKALPATTYAGSGGGIWAAQPKYRWRQIPHGKGLGWITAPLKRTAVAIGTGSVDLWVRTPKRDTDLEVTLSEVRPDGTEVYVQSGWLRASHRKLAPGSTAISPQHTHLRSDRLRLPKGEFAKVRVELFPFAQAFRAGSRIRITVDAPGNARPLWAFDTISRGEKVEIATDRKHRSRLVLPLVPGVRVPAKAPECAALRSQPCRSYPG</sequence>
<dbReference type="AlphaFoldDB" id="A0A7W4VZV6"/>
<dbReference type="PANTHER" id="PTHR43056">
    <property type="entry name" value="PEPTIDASE S9 PROLYL OLIGOPEPTIDASE"/>
    <property type="match status" value="1"/>
</dbReference>
<dbReference type="Gene3D" id="2.60.120.260">
    <property type="entry name" value="Galactose-binding domain-like"/>
    <property type="match status" value="1"/>
</dbReference>
<reference evidence="4 5" key="1">
    <citation type="submission" date="2020-08" db="EMBL/GenBank/DDBJ databases">
        <title>Sequencing the genomes of 1000 actinobacteria strains.</title>
        <authorList>
            <person name="Klenk H.-P."/>
        </authorList>
    </citation>
    <scope>NUCLEOTIDE SEQUENCE [LARGE SCALE GENOMIC DNA]</scope>
    <source>
        <strain evidence="4 5">DSM 105498</strain>
    </source>
</reference>
<evidence type="ECO:0000256" key="1">
    <source>
        <dbReference type="ARBA" id="ARBA00022801"/>
    </source>
</evidence>
<dbReference type="Proteomes" id="UP000589626">
    <property type="component" value="Unassembled WGS sequence"/>
</dbReference>
<evidence type="ECO:0000259" key="3">
    <source>
        <dbReference type="SMART" id="SM00939"/>
    </source>
</evidence>
<dbReference type="SUPFAM" id="SSF53474">
    <property type="entry name" value="alpha/beta-Hydrolases"/>
    <property type="match status" value="1"/>
</dbReference>
<evidence type="ECO:0000256" key="2">
    <source>
        <dbReference type="SAM" id="SignalP"/>
    </source>
</evidence>
<dbReference type="SUPFAM" id="SSF49785">
    <property type="entry name" value="Galactose-binding domain-like"/>
    <property type="match status" value="1"/>
</dbReference>
<dbReference type="Gene3D" id="3.40.50.1820">
    <property type="entry name" value="alpha/beta hydrolase"/>
    <property type="match status" value="1"/>
</dbReference>
<evidence type="ECO:0000313" key="4">
    <source>
        <dbReference type="EMBL" id="MBB3044872.1"/>
    </source>
</evidence>
<dbReference type="Pfam" id="PF08530">
    <property type="entry name" value="PepX_C"/>
    <property type="match status" value="1"/>
</dbReference>
<dbReference type="InterPro" id="IPR005674">
    <property type="entry name" value="CocE/Ser_esterase"/>
</dbReference>
<dbReference type="InterPro" id="IPR000383">
    <property type="entry name" value="Xaa-Pro-like_dom"/>
</dbReference>